<reference evidence="1 2" key="1">
    <citation type="submission" date="2024-05" db="EMBL/GenBank/DDBJ databases">
        <authorList>
            <person name="Jiang F."/>
        </authorList>
    </citation>
    <scope>NUCLEOTIDE SEQUENCE [LARGE SCALE GENOMIC DNA]</scope>
    <source>
        <strain evidence="1 2">LZ166</strain>
    </source>
</reference>
<sequence>MDDRTLRRINAMLVGLSVLAERAGARSFPVRWFVLTLLRHAEAVARDFVVETIGWAWQDLEDQFGSAGDPGGPLGSGNSPADAMALALRLRSLAALLRAVLPFADFIDRENLGAGGGFLVLASHLAGLSVMPVNRTQPVPDTS</sequence>
<accession>A0ABV3SGF1</accession>
<proteinExistence type="predicted"/>
<gene>
    <name evidence="1" type="ORF">ABGN05_09230</name>
</gene>
<name>A0ABV3SGF1_9HYPH</name>
<evidence type="ECO:0000313" key="1">
    <source>
        <dbReference type="EMBL" id="MEX0405842.1"/>
    </source>
</evidence>
<evidence type="ECO:0000313" key="2">
    <source>
        <dbReference type="Proteomes" id="UP001556692"/>
    </source>
</evidence>
<protein>
    <submittedName>
        <fullName evidence="1">Uncharacterized protein</fullName>
    </submittedName>
</protein>
<keyword evidence="2" id="KW-1185">Reference proteome</keyword>
<dbReference type="Proteomes" id="UP001556692">
    <property type="component" value="Unassembled WGS sequence"/>
</dbReference>
<dbReference type="EMBL" id="JBDPGJ010000002">
    <property type="protein sequence ID" value="MEX0405842.1"/>
    <property type="molecule type" value="Genomic_DNA"/>
</dbReference>
<organism evidence="1 2">
    <name type="scientific">Aquibium pacificus</name>
    <dbReference type="NCBI Taxonomy" id="3153579"/>
    <lineage>
        <taxon>Bacteria</taxon>
        <taxon>Pseudomonadati</taxon>
        <taxon>Pseudomonadota</taxon>
        <taxon>Alphaproteobacteria</taxon>
        <taxon>Hyphomicrobiales</taxon>
        <taxon>Phyllobacteriaceae</taxon>
        <taxon>Aquibium</taxon>
    </lineage>
</organism>
<comment type="caution">
    <text evidence="1">The sequence shown here is derived from an EMBL/GenBank/DDBJ whole genome shotgun (WGS) entry which is preliminary data.</text>
</comment>